<evidence type="ECO:0000256" key="1">
    <source>
        <dbReference type="ARBA" id="ARBA00022729"/>
    </source>
</evidence>
<dbReference type="EMBL" id="JACGBB010000001">
    <property type="protein sequence ID" value="MBZ7986607.1"/>
    <property type="molecule type" value="Genomic_DNA"/>
</dbReference>
<dbReference type="CDD" id="cd16325">
    <property type="entry name" value="LolA"/>
    <property type="match status" value="1"/>
</dbReference>
<feature type="signal peptide" evidence="2">
    <location>
        <begin position="1"/>
        <end position="18"/>
    </location>
</feature>
<proteinExistence type="predicted"/>
<name>A0ABS7WQJ4_9BACT</name>
<dbReference type="PANTHER" id="PTHR35869:SF1">
    <property type="entry name" value="OUTER-MEMBRANE LIPOPROTEIN CARRIER PROTEIN"/>
    <property type="match status" value="1"/>
</dbReference>
<protein>
    <submittedName>
        <fullName evidence="3">Outer-membrane lipoprotein carrier protein LolA</fullName>
    </submittedName>
</protein>
<dbReference type="Gene3D" id="2.50.20.10">
    <property type="entry name" value="Lipoprotein localisation LolA/LolB/LppX"/>
    <property type="match status" value="2"/>
</dbReference>
<gene>
    <name evidence="3" type="ORF">AVCANL283_00575</name>
</gene>
<dbReference type="InterPro" id="IPR029046">
    <property type="entry name" value="LolA/LolB/LppX"/>
</dbReference>
<evidence type="ECO:0000256" key="2">
    <source>
        <dbReference type="SAM" id="SignalP"/>
    </source>
</evidence>
<feature type="chain" id="PRO_5045522406" evidence="2">
    <location>
        <begin position="19"/>
        <end position="168"/>
    </location>
</feature>
<dbReference type="NCBIfam" id="NF000663">
    <property type="entry name" value="PRK00031.2-1"/>
    <property type="match status" value="1"/>
</dbReference>
<evidence type="ECO:0000313" key="4">
    <source>
        <dbReference type="Proteomes" id="UP000786183"/>
    </source>
</evidence>
<dbReference type="RefSeq" id="WP_172232387.1">
    <property type="nucleotide sequence ID" value="NZ_CP035946.1"/>
</dbReference>
<keyword evidence="1 2" id="KW-0732">Signal</keyword>
<keyword evidence="3" id="KW-0449">Lipoprotein</keyword>
<comment type="caution">
    <text evidence="3">The sequence shown here is derived from an EMBL/GenBank/DDBJ whole genome shotgun (WGS) entry which is preliminary data.</text>
</comment>
<accession>A0ABS7WQJ4</accession>
<keyword evidence="4" id="KW-1185">Reference proteome</keyword>
<evidence type="ECO:0000313" key="3">
    <source>
        <dbReference type="EMBL" id="MBZ7986607.1"/>
    </source>
</evidence>
<sequence>MLHKIFLTLFLLANCLFASININSFSADFEQNIYNNNQKISYKGKIYMKDKLSLWQYFNDENKRIYVNENEVVVIDDDLEQVVIQKEQIDIKKILKLAQKVDENNYIAQYQNTNFYLNFENNLLKTITYNDELENKVVITFTNQSNNLKLDDNIFKYQIPSNYDLIRQ</sequence>
<organism evidence="3 4">
    <name type="scientific">Campylobacter canadensis</name>
    <dbReference type="NCBI Taxonomy" id="449520"/>
    <lineage>
        <taxon>Bacteria</taxon>
        <taxon>Pseudomonadati</taxon>
        <taxon>Campylobacterota</taxon>
        <taxon>Epsilonproteobacteria</taxon>
        <taxon>Campylobacterales</taxon>
        <taxon>Campylobacteraceae</taxon>
        <taxon>Campylobacter</taxon>
    </lineage>
</organism>
<dbReference type="InterPro" id="IPR004564">
    <property type="entry name" value="OM_lipoprot_carrier_LolA-like"/>
</dbReference>
<dbReference type="Pfam" id="PF03548">
    <property type="entry name" value="LolA"/>
    <property type="match status" value="1"/>
</dbReference>
<dbReference type="SUPFAM" id="SSF89392">
    <property type="entry name" value="Prokaryotic lipoproteins and lipoprotein localization factors"/>
    <property type="match status" value="1"/>
</dbReference>
<reference evidence="3 4" key="1">
    <citation type="submission" date="2020-07" db="EMBL/GenBank/DDBJ databases">
        <title>Transfer of Campylobacter canadensis to the novel genus Avispirillum gen. nov., that also includes two novel species recovered from migratory waterfowl: Avispirillum anseris sp. nov. and Avispirillum brantae sp. nov.</title>
        <authorList>
            <person name="Miller W.G."/>
            <person name="Chapman M.H."/>
            <person name="Yee E."/>
            <person name="Inglis G.D."/>
        </authorList>
    </citation>
    <scope>NUCLEOTIDE SEQUENCE [LARGE SCALE GENOMIC DNA]</scope>
    <source>
        <strain evidence="3 4">L283</strain>
    </source>
</reference>
<dbReference type="Proteomes" id="UP000786183">
    <property type="component" value="Unassembled WGS sequence"/>
</dbReference>
<dbReference type="PANTHER" id="PTHR35869">
    <property type="entry name" value="OUTER-MEMBRANE LIPOPROTEIN CARRIER PROTEIN"/>
    <property type="match status" value="1"/>
</dbReference>